<sequence>MILSAKRRTLAGSNKTGGRHGQDDQGGRGAKWFCTGRRFDQGLAGEGVIAGSLNGSIHTIEKSAFEDLHYVDQ</sequence>
<dbReference type="EMBL" id="PUIN01000005">
    <property type="protein sequence ID" value="PQP04281.1"/>
    <property type="molecule type" value="Genomic_DNA"/>
</dbReference>
<evidence type="ECO:0000313" key="3">
    <source>
        <dbReference type="Proteomes" id="UP000239687"/>
    </source>
</evidence>
<protein>
    <submittedName>
        <fullName evidence="2">Uncharacterized protein</fullName>
    </submittedName>
</protein>
<proteinExistence type="predicted"/>
<feature type="region of interest" description="Disordered" evidence="1">
    <location>
        <begin position="1"/>
        <end position="30"/>
    </location>
</feature>
<gene>
    <name evidence="2" type="ORF">C5612_09780</name>
</gene>
<accession>A0A2S8HP83</accession>
<evidence type="ECO:0000256" key="1">
    <source>
        <dbReference type="SAM" id="MobiDB-lite"/>
    </source>
</evidence>
<comment type="caution">
    <text evidence="2">The sequence shown here is derived from an EMBL/GenBank/DDBJ whole genome shotgun (WGS) entry which is preliminary data.</text>
</comment>
<reference evidence="2 3" key="1">
    <citation type="submission" date="2018-02" db="EMBL/GenBank/DDBJ databases">
        <title>Draft genome sequencing of Pseudomonas frederiksbergensis 11-D3.</title>
        <authorList>
            <person name="Zheng B.-X."/>
        </authorList>
    </citation>
    <scope>NUCLEOTIDE SEQUENCE [LARGE SCALE GENOMIC DNA]</scope>
    <source>
        <strain evidence="2 3">11-D3</strain>
    </source>
</reference>
<dbReference type="AlphaFoldDB" id="A0A2S8HP83"/>
<evidence type="ECO:0000313" key="2">
    <source>
        <dbReference type="EMBL" id="PQP04281.1"/>
    </source>
</evidence>
<organism evidence="2 3">
    <name type="scientific">Pseudomonas frederiksbergensis</name>
    <dbReference type="NCBI Taxonomy" id="104087"/>
    <lineage>
        <taxon>Bacteria</taxon>
        <taxon>Pseudomonadati</taxon>
        <taxon>Pseudomonadota</taxon>
        <taxon>Gammaproteobacteria</taxon>
        <taxon>Pseudomonadales</taxon>
        <taxon>Pseudomonadaceae</taxon>
        <taxon>Pseudomonas</taxon>
    </lineage>
</organism>
<name>A0A2S8HP83_9PSED</name>
<dbReference type="Proteomes" id="UP000239687">
    <property type="component" value="Unassembled WGS sequence"/>
</dbReference>